<evidence type="ECO:0000313" key="3">
    <source>
        <dbReference type="Proteomes" id="UP000054859"/>
    </source>
</evidence>
<evidence type="ECO:0000313" key="4">
    <source>
        <dbReference type="Proteomes" id="UP000281170"/>
    </source>
</evidence>
<proteinExistence type="predicted"/>
<geneLocation type="plasmid" evidence="2 4">
    <name>11</name>
</geneLocation>
<evidence type="ECO:0000313" key="1">
    <source>
        <dbReference type="EMBL" id="KTC65599.1"/>
    </source>
</evidence>
<reference evidence="2 4" key="2">
    <citation type="submission" date="2018-12" db="EMBL/GenBank/DDBJ databases">
        <authorList>
            <consortium name="Pathogen Informatics"/>
        </authorList>
    </citation>
    <scope>NUCLEOTIDE SEQUENCE [LARGE SCALE GENOMIC DNA]</scope>
    <source>
        <strain evidence="2 4">NCTC12735</strain>
        <plasmid evidence="4">11</plasmid>
    </source>
</reference>
<dbReference type="Proteomes" id="UP000054859">
    <property type="component" value="Unassembled WGS sequence"/>
</dbReference>
<gene>
    <name evidence="1" type="ORF">Lade_0257</name>
    <name evidence="2" type="ORF">NCTC12735_00829</name>
</gene>
<keyword evidence="2" id="KW-0614">Plasmid</keyword>
<keyword evidence="3" id="KW-1185">Reference proteome</keyword>
<dbReference type="STRING" id="45056.Lade_0257"/>
<sequence length="61" mass="6471">MVRTARSPLPHSRGWLKSVEKADNLSGLWALTYILTSGGSGKNNTKMAAIINDTGTANNAI</sequence>
<accession>A0A0W0R3E6</accession>
<dbReference type="KEGG" id="ladl:NCTC12735_00829"/>
<reference evidence="1 3" key="1">
    <citation type="submission" date="2015-11" db="EMBL/GenBank/DDBJ databases">
        <title>Identification of large and diverse effector repertoires of 38 Legionella species.</title>
        <authorList>
            <person name="Burstein D."/>
            <person name="Amaro F."/>
            <person name="Zusman T."/>
            <person name="Lifshitz Z."/>
            <person name="Cohen O."/>
            <person name="Gilbert J.A."/>
            <person name="Pupko T."/>
            <person name="Shuman H.A."/>
            <person name="Segal G."/>
        </authorList>
    </citation>
    <scope>NUCLEOTIDE SEQUENCE [LARGE SCALE GENOMIC DNA]</scope>
    <source>
        <strain evidence="1 3">1762-AUS-E</strain>
    </source>
</reference>
<protein>
    <submittedName>
        <fullName evidence="1">Uncharacterized protein</fullName>
    </submittedName>
</protein>
<dbReference type="EMBL" id="LR134420">
    <property type="protein sequence ID" value="VEH85204.1"/>
    <property type="molecule type" value="Genomic_DNA"/>
</dbReference>
<evidence type="ECO:0000313" key="2">
    <source>
        <dbReference type="EMBL" id="VEH85204.1"/>
    </source>
</evidence>
<dbReference type="EMBL" id="LNKA01000001">
    <property type="protein sequence ID" value="KTC65599.1"/>
    <property type="molecule type" value="Genomic_DNA"/>
</dbReference>
<organism evidence="1 3">
    <name type="scientific">Legionella adelaidensis</name>
    <dbReference type="NCBI Taxonomy" id="45056"/>
    <lineage>
        <taxon>Bacteria</taxon>
        <taxon>Pseudomonadati</taxon>
        <taxon>Pseudomonadota</taxon>
        <taxon>Gammaproteobacteria</taxon>
        <taxon>Legionellales</taxon>
        <taxon>Legionellaceae</taxon>
        <taxon>Legionella</taxon>
    </lineage>
</organism>
<dbReference type="AlphaFoldDB" id="A0A0W0R3E6"/>
<dbReference type="Proteomes" id="UP000281170">
    <property type="component" value="Plasmid 11"/>
</dbReference>
<name>A0A0W0R3E6_9GAMM</name>